<comment type="similarity">
    <text evidence="1">Belongs to the peptidase M20 family.</text>
</comment>
<dbReference type="GO" id="GO:0010179">
    <property type="term" value="F:IAA-Ala conjugate hydrolase activity"/>
    <property type="evidence" value="ECO:0007669"/>
    <property type="project" value="TreeGrafter"/>
</dbReference>
<dbReference type="InterPro" id="IPR002933">
    <property type="entry name" value="Peptidase_M20"/>
</dbReference>
<dbReference type="Gramene" id="CDP03213">
    <property type="protein sequence ID" value="CDP03213"/>
    <property type="gene ID" value="GSCOC_T00041720001"/>
</dbReference>
<dbReference type="EMBL" id="HG739093">
    <property type="protein sequence ID" value="CDP03213.1"/>
    <property type="molecule type" value="Genomic_DNA"/>
</dbReference>
<dbReference type="GO" id="GO:0009850">
    <property type="term" value="P:auxin metabolic process"/>
    <property type="evidence" value="ECO:0007669"/>
    <property type="project" value="TreeGrafter"/>
</dbReference>
<gene>
    <name evidence="4" type="ORF">GSCOC_T00041720001</name>
</gene>
<sequence>MVNIRRTLHEIPELGFEEFETSKLVRTELDKMGIPYKHPVAITGVVGYIGTGKPPFVAIRADMDALAMQENVEWEHKSKIPGKMHACGHDAHVAMLLGAARILQEYRNHLQGTVILVFQPAEEGGGGAKKMLDTGILENVDAIFGLHVSSKYPIGTVAARPGPILAANGFFDAVIKGKGGHAAIPQTSIDPILAASNIIISLQHLISREADPLDSQVVTVGKFQGGAAFNVIPDSVAIGGTFRAFSKDSFRQLKQRIEEAGSSFGA</sequence>
<keyword evidence="3" id="KW-0464">Manganese</keyword>
<dbReference type="STRING" id="49390.A0A068U6K2"/>
<dbReference type="InParanoid" id="A0A068U6K2"/>
<organism evidence="4 5">
    <name type="scientific">Coffea canephora</name>
    <name type="common">Robusta coffee</name>
    <dbReference type="NCBI Taxonomy" id="49390"/>
    <lineage>
        <taxon>Eukaryota</taxon>
        <taxon>Viridiplantae</taxon>
        <taxon>Streptophyta</taxon>
        <taxon>Embryophyta</taxon>
        <taxon>Tracheophyta</taxon>
        <taxon>Spermatophyta</taxon>
        <taxon>Magnoliopsida</taxon>
        <taxon>eudicotyledons</taxon>
        <taxon>Gunneridae</taxon>
        <taxon>Pentapetalae</taxon>
        <taxon>asterids</taxon>
        <taxon>lamiids</taxon>
        <taxon>Gentianales</taxon>
        <taxon>Rubiaceae</taxon>
        <taxon>Ixoroideae</taxon>
        <taxon>Gardenieae complex</taxon>
        <taxon>Bertiereae - Coffeeae clade</taxon>
        <taxon>Coffeeae</taxon>
        <taxon>Coffea</taxon>
    </lineage>
</organism>
<dbReference type="AlphaFoldDB" id="A0A068U6K2"/>
<keyword evidence="2" id="KW-0378">Hydrolase</keyword>
<dbReference type="SUPFAM" id="SSF53187">
    <property type="entry name" value="Zn-dependent exopeptidases"/>
    <property type="match status" value="1"/>
</dbReference>
<dbReference type="Gene3D" id="3.40.630.10">
    <property type="entry name" value="Zn peptidases"/>
    <property type="match status" value="1"/>
</dbReference>
<dbReference type="OrthoDB" id="6119954at2759"/>
<evidence type="ECO:0000313" key="5">
    <source>
        <dbReference type="Proteomes" id="UP000295252"/>
    </source>
</evidence>
<reference evidence="5" key="1">
    <citation type="journal article" date="2014" name="Science">
        <title>The coffee genome provides insight into the convergent evolution of caffeine biosynthesis.</title>
        <authorList>
            <person name="Denoeud F."/>
            <person name="Carretero-Paulet L."/>
            <person name="Dereeper A."/>
            <person name="Droc G."/>
            <person name="Guyot R."/>
            <person name="Pietrella M."/>
            <person name="Zheng C."/>
            <person name="Alberti A."/>
            <person name="Anthony F."/>
            <person name="Aprea G."/>
            <person name="Aury J.M."/>
            <person name="Bento P."/>
            <person name="Bernard M."/>
            <person name="Bocs S."/>
            <person name="Campa C."/>
            <person name="Cenci A."/>
            <person name="Combes M.C."/>
            <person name="Crouzillat D."/>
            <person name="Da Silva C."/>
            <person name="Daddiego L."/>
            <person name="De Bellis F."/>
            <person name="Dussert S."/>
            <person name="Garsmeur O."/>
            <person name="Gayraud T."/>
            <person name="Guignon V."/>
            <person name="Jahn K."/>
            <person name="Jamilloux V."/>
            <person name="Joet T."/>
            <person name="Labadie K."/>
            <person name="Lan T."/>
            <person name="Leclercq J."/>
            <person name="Lepelley M."/>
            <person name="Leroy T."/>
            <person name="Li L.T."/>
            <person name="Librado P."/>
            <person name="Lopez L."/>
            <person name="Munoz A."/>
            <person name="Noel B."/>
            <person name="Pallavicini A."/>
            <person name="Perrotta G."/>
            <person name="Poncet V."/>
            <person name="Pot D."/>
            <person name="Priyono X."/>
            <person name="Rigoreau M."/>
            <person name="Rouard M."/>
            <person name="Rozas J."/>
            <person name="Tranchant-Dubreuil C."/>
            <person name="VanBuren R."/>
            <person name="Zhang Q."/>
            <person name="Andrade A.C."/>
            <person name="Argout X."/>
            <person name="Bertrand B."/>
            <person name="de Kochko A."/>
            <person name="Graziosi G."/>
            <person name="Henry R.J."/>
            <person name="Jayarama X."/>
            <person name="Ming R."/>
            <person name="Nagai C."/>
            <person name="Rounsley S."/>
            <person name="Sankoff D."/>
            <person name="Giuliano G."/>
            <person name="Albert V.A."/>
            <person name="Wincker P."/>
            <person name="Lashermes P."/>
        </authorList>
    </citation>
    <scope>NUCLEOTIDE SEQUENCE [LARGE SCALE GENOMIC DNA]</scope>
    <source>
        <strain evidence="5">cv. DH200-94</strain>
    </source>
</reference>
<protein>
    <submittedName>
        <fullName evidence="4">Uncharacterized protein</fullName>
    </submittedName>
</protein>
<keyword evidence="5" id="KW-1185">Reference proteome</keyword>
<dbReference type="Pfam" id="PF01546">
    <property type="entry name" value="Peptidase_M20"/>
    <property type="match status" value="1"/>
</dbReference>
<evidence type="ECO:0000256" key="1">
    <source>
        <dbReference type="ARBA" id="ARBA00006153"/>
    </source>
</evidence>
<proteinExistence type="inferred from homology"/>
<dbReference type="FunFam" id="3.30.70.360:FF:000001">
    <property type="entry name" value="N-acetyldiaminopimelate deacetylase"/>
    <property type="match status" value="1"/>
</dbReference>
<dbReference type="PANTHER" id="PTHR11014:SF119">
    <property type="entry name" value="IAA-AMINO ACID HYDROLASE ILR1-LIKE 1"/>
    <property type="match status" value="1"/>
</dbReference>
<accession>A0A068U6K2</accession>
<dbReference type="GO" id="GO:0005783">
    <property type="term" value="C:endoplasmic reticulum"/>
    <property type="evidence" value="ECO:0007669"/>
    <property type="project" value="TreeGrafter"/>
</dbReference>
<dbReference type="MEROPS" id="M20.014"/>
<name>A0A068U6K2_COFCA</name>
<evidence type="ECO:0000256" key="2">
    <source>
        <dbReference type="ARBA" id="ARBA00022801"/>
    </source>
</evidence>
<evidence type="ECO:0000313" key="4">
    <source>
        <dbReference type="EMBL" id="CDP03213.1"/>
    </source>
</evidence>
<dbReference type="Proteomes" id="UP000295252">
    <property type="component" value="Chromosome VIII"/>
</dbReference>
<dbReference type="PANTHER" id="PTHR11014">
    <property type="entry name" value="PEPTIDASE M20 FAMILY MEMBER"/>
    <property type="match status" value="1"/>
</dbReference>
<evidence type="ECO:0000256" key="3">
    <source>
        <dbReference type="ARBA" id="ARBA00023211"/>
    </source>
</evidence>
<dbReference type="InterPro" id="IPR017439">
    <property type="entry name" value="Amidohydrolase"/>
</dbReference>
<dbReference type="InterPro" id="IPR036264">
    <property type="entry name" value="Bact_exopeptidase_dim_dom"/>
</dbReference>
<dbReference type="SUPFAM" id="SSF55031">
    <property type="entry name" value="Bacterial exopeptidase dimerisation domain"/>
    <property type="match status" value="1"/>
</dbReference>
<dbReference type="Gene3D" id="3.30.70.360">
    <property type="match status" value="1"/>
</dbReference>
<dbReference type="PhylomeDB" id="A0A068U6K2"/>
<dbReference type="NCBIfam" id="TIGR01891">
    <property type="entry name" value="amidohydrolases"/>
    <property type="match status" value="1"/>
</dbReference>